<keyword evidence="1" id="KW-0732">Signal</keyword>
<evidence type="ECO:0000256" key="1">
    <source>
        <dbReference type="SAM" id="SignalP"/>
    </source>
</evidence>
<gene>
    <name evidence="2" type="ORF">AB1Y20_002864</name>
</gene>
<name>A0AB34JAK8_PRYPA</name>
<evidence type="ECO:0000313" key="3">
    <source>
        <dbReference type="Proteomes" id="UP001515480"/>
    </source>
</evidence>
<dbReference type="AlphaFoldDB" id="A0AB34JAK8"/>
<feature type="chain" id="PRO_5044268841" evidence="1">
    <location>
        <begin position="19"/>
        <end position="163"/>
    </location>
</feature>
<accession>A0AB34JAK8</accession>
<protein>
    <submittedName>
        <fullName evidence="2">Uncharacterized protein</fullName>
    </submittedName>
</protein>
<sequence length="163" mass="17357">MAPSLALPLASLLAATTALTLRIPPPASGACARVSSHAVMVDDGCEMVNLEGHASAQFGRHYRMDAWVCPEDEALHAQGQLECLRVEHLGKLVWACDPLSQKFGEAKGGELHADPVAAKSEAHVAAESDSHVAAENDALVDLINAVLPKLKLSNPFRQFLNMD</sequence>
<organism evidence="2 3">
    <name type="scientific">Prymnesium parvum</name>
    <name type="common">Toxic golden alga</name>
    <dbReference type="NCBI Taxonomy" id="97485"/>
    <lineage>
        <taxon>Eukaryota</taxon>
        <taxon>Haptista</taxon>
        <taxon>Haptophyta</taxon>
        <taxon>Prymnesiophyceae</taxon>
        <taxon>Prymnesiales</taxon>
        <taxon>Prymnesiaceae</taxon>
        <taxon>Prymnesium</taxon>
    </lineage>
</organism>
<comment type="caution">
    <text evidence="2">The sequence shown here is derived from an EMBL/GenBank/DDBJ whole genome shotgun (WGS) entry which is preliminary data.</text>
</comment>
<reference evidence="2 3" key="1">
    <citation type="journal article" date="2024" name="Science">
        <title>Giant polyketide synthase enzymes in the biosynthesis of giant marine polyether toxins.</title>
        <authorList>
            <person name="Fallon T.R."/>
            <person name="Shende V.V."/>
            <person name="Wierzbicki I.H."/>
            <person name="Pendleton A.L."/>
            <person name="Watervoot N.F."/>
            <person name="Auber R.P."/>
            <person name="Gonzalez D.J."/>
            <person name="Wisecaver J.H."/>
            <person name="Moore B.S."/>
        </authorList>
    </citation>
    <scope>NUCLEOTIDE SEQUENCE [LARGE SCALE GENOMIC DNA]</scope>
    <source>
        <strain evidence="2 3">12B1</strain>
    </source>
</reference>
<dbReference type="EMBL" id="JBGBPQ010000010">
    <property type="protein sequence ID" value="KAL1518576.1"/>
    <property type="molecule type" value="Genomic_DNA"/>
</dbReference>
<proteinExistence type="predicted"/>
<keyword evidence="3" id="KW-1185">Reference proteome</keyword>
<feature type="signal peptide" evidence="1">
    <location>
        <begin position="1"/>
        <end position="18"/>
    </location>
</feature>
<evidence type="ECO:0000313" key="2">
    <source>
        <dbReference type="EMBL" id="KAL1518576.1"/>
    </source>
</evidence>
<dbReference type="Proteomes" id="UP001515480">
    <property type="component" value="Unassembled WGS sequence"/>
</dbReference>